<proteinExistence type="predicted"/>
<sequence>MGIEQMSEQELIQNAIDKLNRQTGLGITFKVCEKGSDDAEIRVPGVEQCLNVECKKYLNPATLHKHLATIKAKALIKKVVLLTDYINPNQATLLKEQNVPFIDLAGNTYINLPPVYIDIQGKKPEKPHTEMILKKQLGKAFQPKGMKVVLMLLIQADLVKEPLRTIADASEVALGTVKQVIDDLIYQGFVVKNGQNTKVLVNKTNLLDKWLDAYPTAVEAKLDQEVYTTDNIALLKKLELGSLKALWGGEYAAELYDNYLYAKDYLIYVEPENKKDVLKASRLRRVKTNEISNDSITKVILIKPLLATKKLTGSQAGLAHPYLIYANLVASLDPRNIDAAGRFYAKHIA</sequence>
<dbReference type="RefSeq" id="WP_404675582.1">
    <property type="nucleotide sequence ID" value="NZ_JBJDOT010000015.1"/>
</dbReference>
<protein>
    <submittedName>
        <fullName evidence="1">Type IV toxin-antitoxin system AbiEi family antitoxin</fullName>
    </submittedName>
</protein>
<evidence type="ECO:0000313" key="1">
    <source>
        <dbReference type="EMBL" id="MFK3864654.1"/>
    </source>
</evidence>
<accession>A0ABW8KYI4</accession>
<evidence type="ECO:0000313" key="2">
    <source>
        <dbReference type="Proteomes" id="UP001620262"/>
    </source>
</evidence>
<keyword evidence="2" id="KW-1185">Reference proteome</keyword>
<dbReference type="EMBL" id="JBJDOT010000015">
    <property type="protein sequence ID" value="MFK3864654.1"/>
    <property type="molecule type" value="Genomic_DNA"/>
</dbReference>
<dbReference type="InterPro" id="IPR019238">
    <property type="entry name" value="AbiEi_2"/>
</dbReference>
<comment type="caution">
    <text evidence="1">The sequence shown here is derived from an EMBL/GenBank/DDBJ whole genome shotgun (WGS) entry which is preliminary data.</text>
</comment>
<organism evidence="1 2">
    <name type="scientific">Pseudoalteromonas rhizosphaerae</name>
    <dbReference type="NCBI Taxonomy" id="2518973"/>
    <lineage>
        <taxon>Bacteria</taxon>
        <taxon>Pseudomonadati</taxon>
        <taxon>Pseudomonadota</taxon>
        <taxon>Gammaproteobacteria</taxon>
        <taxon>Alteromonadales</taxon>
        <taxon>Pseudoalteromonadaceae</taxon>
        <taxon>Pseudoalteromonas</taxon>
    </lineage>
</organism>
<gene>
    <name evidence="1" type="ORF">ACI2JU_12350</name>
</gene>
<reference evidence="1 2" key="1">
    <citation type="submission" date="2024-11" db="EMBL/GenBank/DDBJ databases">
        <title>The Natural Products Discovery Center: Release of the First 8490 Sequenced Strains for Exploring Actinobacteria Biosynthetic Diversity.</title>
        <authorList>
            <person name="Kalkreuter E."/>
            <person name="Kautsar S.A."/>
            <person name="Yang D."/>
            <person name="Bader C.D."/>
            <person name="Teijaro C.N."/>
            <person name="Fluegel L."/>
            <person name="Davis C.M."/>
            <person name="Simpson J.R."/>
            <person name="Lauterbach L."/>
            <person name="Steele A.D."/>
            <person name="Gui C."/>
            <person name="Meng S."/>
            <person name="Li G."/>
            <person name="Viehrig K."/>
            <person name="Ye F."/>
            <person name="Su P."/>
            <person name="Kiefer A.F."/>
            <person name="Nichols A."/>
            <person name="Cepeda A.J."/>
            <person name="Yan W."/>
            <person name="Fan B."/>
            <person name="Jiang Y."/>
            <person name="Adhikari A."/>
            <person name="Zheng C.-J."/>
            <person name="Schuster L."/>
            <person name="Cowan T.M."/>
            <person name="Smanski M.J."/>
            <person name="Chevrette M.G."/>
            <person name="De Carvalho L.P.S."/>
            <person name="Shen B."/>
        </authorList>
    </citation>
    <scope>NUCLEOTIDE SEQUENCE [LARGE SCALE GENOMIC DNA]</scope>
    <source>
        <strain evidence="1 2">NPDC078403</strain>
    </source>
</reference>
<name>A0ABW8KYI4_9GAMM</name>
<dbReference type="Proteomes" id="UP001620262">
    <property type="component" value="Unassembled WGS sequence"/>
</dbReference>
<dbReference type="Pfam" id="PF09952">
    <property type="entry name" value="AbiEi_2"/>
    <property type="match status" value="1"/>
</dbReference>